<name>A0A1G9NNT7_9FIRM</name>
<gene>
    <name evidence="2" type="ORF">SAMN04488502_1011064</name>
</gene>
<evidence type="ECO:0000256" key="1">
    <source>
        <dbReference type="SAM" id="SignalP"/>
    </source>
</evidence>
<evidence type="ECO:0000313" key="2">
    <source>
        <dbReference type="EMBL" id="SDL87675.1"/>
    </source>
</evidence>
<feature type="chain" id="PRO_5011793221" description="Lipoprotein" evidence="1">
    <location>
        <begin position="19"/>
        <end position="116"/>
    </location>
</feature>
<keyword evidence="1" id="KW-0732">Signal</keyword>
<sequence>MRRIVAMLFSTVLMLVFAAGCGNISGGEFTGKWVNSERSAETVEIKKSGEGFIVTQSTPTTIAKIVNNDERKTREYPAVLKDGVLAVSTGSETNTISYVKDGDFLLFEEHKFIRQK</sequence>
<proteinExistence type="predicted"/>
<dbReference type="EMBL" id="FNHB01000001">
    <property type="protein sequence ID" value="SDL87675.1"/>
    <property type="molecule type" value="Genomic_DNA"/>
</dbReference>
<dbReference type="PROSITE" id="PS51257">
    <property type="entry name" value="PROKAR_LIPOPROTEIN"/>
    <property type="match status" value="1"/>
</dbReference>
<organism evidence="2 3">
    <name type="scientific">Dendrosporobacter quercicolus</name>
    <dbReference type="NCBI Taxonomy" id="146817"/>
    <lineage>
        <taxon>Bacteria</taxon>
        <taxon>Bacillati</taxon>
        <taxon>Bacillota</taxon>
        <taxon>Negativicutes</taxon>
        <taxon>Selenomonadales</taxon>
        <taxon>Sporomusaceae</taxon>
        <taxon>Dendrosporobacter</taxon>
    </lineage>
</organism>
<protein>
    <recommendedName>
        <fullName evidence="4">Lipoprotein</fullName>
    </recommendedName>
</protein>
<dbReference type="AlphaFoldDB" id="A0A1G9NNT7"/>
<dbReference type="OrthoDB" id="1682314at2"/>
<evidence type="ECO:0000313" key="3">
    <source>
        <dbReference type="Proteomes" id="UP000214880"/>
    </source>
</evidence>
<keyword evidence="3" id="KW-1185">Reference proteome</keyword>
<dbReference type="RefSeq" id="WP_092069207.1">
    <property type="nucleotide sequence ID" value="NZ_FNHB01000001.1"/>
</dbReference>
<feature type="signal peptide" evidence="1">
    <location>
        <begin position="1"/>
        <end position="18"/>
    </location>
</feature>
<dbReference type="Proteomes" id="UP000214880">
    <property type="component" value="Unassembled WGS sequence"/>
</dbReference>
<accession>A0A1G9NNT7</accession>
<reference evidence="2 3" key="1">
    <citation type="submission" date="2016-10" db="EMBL/GenBank/DDBJ databases">
        <authorList>
            <person name="de Groot N.N."/>
        </authorList>
    </citation>
    <scope>NUCLEOTIDE SEQUENCE [LARGE SCALE GENOMIC DNA]</scope>
    <source>
        <strain evidence="2 3">DSM 1736</strain>
    </source>
</reference>
<evidence type="ECO:0008006" key="4">
    <source>
        <dbReference type="Google" id="ProtNLM"/>
    </source>
</evidence>